<reference evidence="2" key="1">
    <citation type="journal article" date="2002" name="DNA Res.">
        <title>Complete genomic sequence of nitrogen-fixing symbiotic bacterium Bradyrhizobium japonicum USDA110.</title>
        <authorList>
            <person name="Kaneko T."/>
            <person name="Nakamura Y."/>
            <person name="Sato S."/>
            <person name="Minamisawa K."/>
            <person name="Uchiumi T."/>
            <person name="Sasamoto S."/>
            <person name="Watanabe A."/>
            <person name="Idesawa K."/>
            <person name="Iriguchi M."/>
            <person name="Kawashima K."/>
            <person name="Kohara M."/>
            <person name="Matsumoto M."/>
            <person name="Shimpo S."/>
            <person name="Tsuruoka H."/>
            <person name="Wada T."/>
            <person name="Yamada M."/>
            <person name="Tabata S."/>
        </authorList>
    </citation>
    <scope>NUCLEOTIDE SEQUENCE [LARGE SCALE GENOMIC DNA]</scope>
    <source>
        <strain evidence="2">JCM 10833 / BCRC 13528 / IAM 13628 / NBRC 14792 / USDA 110</strain>
    </source>
</reference>
<protein>
    <submittedName>
        <fullName evidence="1">Blr4100 protein</fullName>
    </submittedName>
</protein>
<keyword evidence="2" id="KW-1185">Reference proteome</keyword>
<dbReference type="InParanoid" id="Q89MU2"/>
<dbReference type="AlphaFoldDB" id="Q89MU2"/>
<sequence>MRNDNGAADGGFLCRARASVACAAIDERAPDALDLDRPLKLEDMVLARWGGCRLRAGFARRDPAFGYGIVPSAETDHVRFSSFQIPQLSGRLSLAPVACVLGEIAVRRLLANILLLVVAVALGGVDRDRRRAAGALVALVFFRNRLHCLRQRPCHQL</sequence>
<accession>Q89MU2</accession>
<dbReference type="Proteomes" id="UP000002526">
    <property type="component" value="Chromosome"/>
</dbReference>
<dbReference type="EnsemblBacteria" id="BAC49365">
    <property type="protein sequence ID" value="BAC49365"/>
    <property type="gene ID" value="BAC49365"/>
</dbReference>
<gene>
    <name evidence="1" type="ordered locus">blr4100</name>
</gene>
<dbReference type="EMBL" id="BA000040">
    <property type="protein sequence ID" value="BAC49365.1"/>
    <property type="molecule type" value="Genomic_DNA"/>
</dbReference>
<dbReference type="HOGENOM" id="CLU_1674544_0_0_5"/>
<proteinExistence type="predicted"/>
<organism evidence="1 2">
    <name type="scientific">Bradyrhizobium diazoefficiens (strain JCM 10833 / BCRC 13528 / IAM 13628 / NBRC 14792 / USDA 110)</name>
    <dbReference type="NCBI Taxonomy" id="224911"/>
    <lineage>
        <taxon>Bacteria</taxon>
        <taxon>Pseudomonadati</taxon>
        <taxon>Pseudomonadota</taxon>
        <taxon>Alphaproteobacteria</taxon>
        <taxon>Hyphomicrobiales</taxon>
        <taxon>Nitrobacteraceae</taxon>
        <taxon>Bradyrhizobium</taxon>
    </lineage>
</organism>
<name>Q89MU2_BRADU</name>
<dbReference type="KEGG" id="bja:blr4100"/>
<evidence type="ECO:0000313" key="2">
    <source>
        <dbReference type="Proteomes" id="UP000002526"/>
    </source>
</evidence>
<evidence type="ECO:0000313" key="1">
    <source>
        <dbReference type="EMBL" id="BAC49365.1"/>
    </source>
</evidence>